<gene>
    <name evidence="2" type="ORF">COU18_02440</name>
</gene>
<dbReference type="Proteomes" id="UP000231192">
    <property type="component" value="Unassembled WGS sequence"/>
</dbReference>
<evidence type="ECO:0000313" key="3">
    <source>
        <dbReference type="Proteomes" id="UP000231192"/>
    </source>
</evidence>
<keyword evidence="1" id="KW-1133">Transmembrane helix</keyword>
<dbReference type="EMBL" id="PFBK01000007">
    <property type="protein sequence ID" value="PIR83821.1"/>
    <property type="molecule type" value="Genomic_DNA"/>
</dbReference>
<evidence type="ECO:0000256" key="1">
    <source>
        <dbReference type="SAM" id="Phobius"/>
    </source>
</evidence>
<feature type="transmembrane region" description="Helical" evidence="1">
    <location>
        <begin position="6"/>
        <end position="25"/>
    </location>
</feature>
<evidence type="ECO:0000313" key="2">
    <source>
        <dbReference type="EMBL" id="PIR83821.1"/>
    </source>
</evidence>
<reference evidence="3" key="1">
    <citation type="submission" date="2017-09" db="EMBL/GenBank/DDBJ databases">
        <title>Depth-based differentiation of microbial function through sediment-hosted aquifers and enrichment of novel symbionts in the deep terrestrial subsurface.</title>
        <authorList>
            <person name="Probst A.J."/>
            <person name="Ladd B."/>
            <person name="Jarett J.K."/>
            <person name="Geller-Mcgrath D.E."/>
            <person name="Sieber C.M.K."/>
            <person name="Emerson J.B."/>
            <person name="Anantharaman K."/>
            <person name="Thomas B.C."/>
            <person name="Malmstrom R."/>
            <person name="Stieglmeier M."/>
            <person name="Klingl A."/>
            <person name="Woyke T."/>
            <person name="Ryan C.M."/>
            <person name="Banfield J.F."/>
        </authorList>
    </citation>
    <scope>NUCLEOTIDE SEQUENCE [LARGE SCALE GENOMIC DNA]</scope>
</reference>
<protein>
    <submittedName>
        <fullName evidence="2">Uncharacterized protein</fullName>
    </submittedName>
</protein>
<sequence length="358" mass="39837">MRTSWSVYTVGAVLSVLIVLLMTLAPEKRYSPLSPENDLEAWTRERIATLGGEVAYEEFRAWAHTLNDNSVEGHNAAHVFGRELYEIEGLSSFTICDSDLSYGCMHEFTGQAIVQHGTEIVAHLVSLCGREHGEYALSCYHGIGHGVQSFLGYEEGDLKKALEVCSSSVKTPIVGSGCHGGAFMEWNLKTILGGDAVVRKGEDLYYPCNALEDEYVPTCVFRQSQWWRNVLTSFSVENKYGEMGGLCRRFTEETLYSDTREHHYACFLGIGHNASSEVNHDADIIFDLCREASTTDLELLICLSGASGRTGADESLAKALRMCEHFNGIEYDYCTAFAREDVETLAELQPRIVGIREF</sequence>
<keyword evidence="1" id="KW-0812">Transmembrane</keyword>
<accession>A0A2H0UBN8</accession>
<comment type="caution">
    <text evidence="2">The sequence shown here is derived from an EMBL/GenBank/DDBJ whole genome shotgun (WGS) entry which is preliminary data.</text>
</comment>
<keyword evidence="1" id="KW-0472">Membrane</keyword>
<proteinExistence type="predicted"/>
<dbReference type="AlphaFoldDB" id="A0A2H0UBN8"/>
<organism evidence="2 3">
    <name type="scientific">Candidatus Kaiserbacteria bacterium CG10_big_fil_rev_8_21_14_0_10_51_14</name>
    <dbReference type="NCBI Taxonomy" id="1974610"/>
    <lineage>
        <taxon>Bacteria</taxon>
        <taxon>Candidatus Kaiseribacteriota</taxon>
    </lineage>
</organism>
<name>A0A2H0UBN8_9BACT</name>